<evidence type="ECO:0000256" key="1">
    <source>
        <dbReference type="SAM" id="MobiDB-lite"/>
    </source>
</evidence>
<evidence type="ECO:0000313" key="3">
    <source>
        <dbReference type="Proteomes" id="UP000054477"/>
    </source>
</evidence>
<evidence type="ECO:0000313" key="2">
    <source>
        <dbReference type="EMBL" id="KIK01040.1"/>
    </source>
</evidence>
<reference evidence="2 3" key="1">
    <citation type="submission" date="2014-04" db="EMBL/GenBank/DDBJ databases">
        <authorList>
            <consortium name="DOE Joint Genome Institute"/>
            <person name="Kuo A."/>
            <person name="Kohler A."/>
            <person name="Nagy L.G."/>
            <person name="Floudas D."/>
            <person name="Copeland A."/>
            <person name="Barry K.W."/>
            <person name="Cichocki N."/>
            <person name="Veneault-Fourrey C."/>
            <person name="LaButti K."/>
            <person name="Lindquist E.A."/>
            <person name="Lipzen A."/>
            <person name="Lundell T."/>
            <person name="Morin E."/>
            <person name="Murat C."/>
            <person name="Sun H."/>
            <person name="Tunlid A."/>
            <person name="Henrissat B."/>
            <person name="Grigoriev I.V."/>
            <person name="Hibbett D.S."/>
            <person name="Martin F."/>
            <person name="Nordberg H.P."/>
            <person name="Cantor M.N."/>
            <person name="Hua S.X."/>
        </authorList>
    </citation>
    <scope>NUCLEOTIDE SEQUENCE [LARGE SCALE GENOMIC DNA]</scope>
    <source>
        <strain evidence="2 3">LaAM-08-1</strain>
    </source>
</reference>
<dbReference type="EMBL" id="KN838613">
    <property type="protein sequence ID" value="KIK01040.1"/>
    <property type="molecule type" value="Genomic_DNA"/>
</dbReference>
<dbReference type="HOGENOM" id="CLU_2085225_0_0_1"/>
<reference evidence="3" key="2">
    <citation type="submission" date="2015-01" db="EMBL/GenBank/DDBJ databases">
        <title>Evolutionary Origins and Diversification of the Mycorrhizal Mutualists.</title>
        <authorList>
            <consortium name="DOE Joint Genome Institute"/>
            <consortium name="Mycorrhizal Genomics Consortium"/>
            <person name="Kohler A."/>
            <person name="Kuo A."/>
            <person name="Nagy L.G."/>
            <person name="Floudas D."/>
            <person name="Copeland A."/>
            <person name="Barry K.W."/>
            <person name="Cichocki N."/>
            <person name="Veneault-Fourrey C."/>
            <person name="LaButti K."/>
            <person name="Lindquist E.A."/>
            <person name="Lipzen A."/>
            <person name="Lundell T."/>
            <person name="Morin E."/>
            <person name="Murat C."/>
            <person name="Riley R."/>
            <person name="Ohm R."/>
            <person name="Sun H."/>
            <person name="Tunlid A."/>
            <person name="Henrissat B."/>
            <person name="Grigoriev I.V."/>
            <person name="Hibbett D.S."/>
            <person name="Martin F."/>
        </authorList>
    </citation>
    <scope>NUCLEOTIDE SEQUENCE [LARGE SCALE GENOMIC DNA]</scope>
    <source>
        <strain evidence="3">LaAM-08-1</strain>
    </source>
</reference>
<gene>
    <name evidence="2" type="ORF">K443DRAFT_7193</name>
</gene>
<keyword evidence="3" id="KW-1185">Reference proteome</keyword>
<dbReference type="AlphaFoldDB" id="A0A0C9WRB4"/>
<accession>A0A0C9WRB4</accession>
<dbReference type="Proteomes" id="UP000054477">
    <property type="component" value="Unassembled WGS sequence"/>
</dbReference>
<feature type="region of interest" description="Disordered" evidence="1">
    <location>
        <begin position="60"/>
        <end position="117"/>
    </location>
</feature>
<proteinExistence type="predicted"/>
<sequence>MTTHNHDQQPFRNHCRSMPRTTITHANNNDNAVSAAQWLVVVTWHDTIIVTVHISSGAQLDSSPAPSPFFTQQASAASVTWQPTTTEPHSVNTTTNNDHLLQSSFDTTNTDPNNNNN</sequence>
<organism evidence="2 3">
    <name type="scientific">Laccaria amethystina LaAM-08-1</name>
    <dbReference type="NCBI Taxonomy" id="1095629"/>
    <lineage>
        <taxon>Eukaryota</taxon>
        <taxon>Fungi</taxon>
        <taxon>Dikarya</taxon>
        <taxon>Basidiomycota</taxon>
        <taxon>Agaricomycotina</taxon>
        <taxon>Agaricomycetes</taxon>
        <taxon>Agaricomycetidae</taxon>
        <taxon>Agaricales</taxon>
        <taxon>Agaricineae</taxon>
        <taxon>Hydnangiaceae</taxon>
        <taxon>Laccaria</taxon>
    </lineage>
</organism>
<feature type="compositionally biased region" description="Polar residues" evidence="1">
    <location>
        <begin position="60"/>
        <end position="105"/>
    </location>
</feature>
<name>A0A0C9WRB4_9AGAR</name>
<protein>
    <submittedName>
        <fullName evidence="2">Unplaced genomic scaffold K443scaffold_78, whole genome shotgun sequence</fullName>
    </submittedName>
</protein>
<feature type="compositionally biased region" description="Low complexity" evidence="1">
    <location>
        <begin position="106"/>
        <end position="117"/>
    </location>
</feature>